<name>A0ABN9QLL7_9DINO</name>
<gene>
    <name evidence="1" type="ORF">PCOR1329_LOCUS11446</name>
</gene>
<accession>A0ABN9QLL7</accession>
<proteinExistence type="predicted"/>
<feature type="non-terminal residue" evidence="1">
    <location>
        <position position="130"/>
    </location>
</feature>
<keyword evidence="2" id="KW-1185">Reference proteome</keyword>
<feature type="non-terminal residue" evidence="1">
    <location>
        <position position="1"/>
    </location>
</feature>
<protein>
    <submittedName>
        <fullName evidence="1">Uncharacterized protein</fullName>
    </submittedName>
</protein>
<evidence type="ECO:0000313" key="1">
    <source>
        <dbReference type="EMBL" id="CAK0804739.1"/>
    </source>
</evidence>
<sequence length="130" mass="14620">VETAQMQADSRMGRMEESIAELQKMLGIMRSKKPPEPAAHVPNSFGRAPDPCIIVARARTNAAKQQMTPALRARLQRAALPEEEIEIEGPQQRERFQTADVEGAPVEIHASSDKSQCQFQKEMLLKQIRR</sequence>
<organism evidence="1 2">
    <name type="scientific">Prorocentrum cordatum</name>
    <dbReference type="NCBI Taxonomy" id="2364126"/>
    <lineage>
        <taxon>Eukaryota</taxon>
        <taxon>Sar</taxon>
        <taxon>Alveolata</taxon>
        <taxon>Dinophyceae</taxon>
        <taxon>Prorocentrales</taxon>
        <taxon>Prorocentraceae</taxon>
        <taxon>Prorocentrum</taxon>
    </lineage>
</organism>
<evidence type="ECO:0000313" key="2">
    <source>
        <dbReference type="Proteomes" id="UP001189429"/>
    </source>
</evidence>
<dbReference type="EMBL" id="CAUYUJ010003311">
    <property type="protein sequence ID" value="CAK0804739.1"/>
    <property type="molecule type" value="Genomic_DNA"/>
</dbReference>
<dbReference type="Proteomes" id="UP001189429">
    <property type="component" value="Unassembled WGS sequence"/>
</dbReference>
<reference evidence="1" key="1">
    <citation type="submission" date="2023-10" db="EMBL/GenBank/DDBJ databases">
        <authorList>
            <person name="Chen Y."/>
            <person name="Shah S."/>
            <person name="Dougan E. K."/>
            <person name="Thang M."/>
            <person name="Chan C."/>
        </authorList>
    </citation>
    <scope>NUCLEOTIDE SEQUENCE [LARGE SCALE GENOMIC DNA]</scope>
</reference>
<comment type="caution">
    <text evidence="1">The sequence shown here is derived from an EMBL/GenBank/DDBJ whole genome shotgun (WGS) entry which is preliminary data.</text>
</comment>